<dbReference type="EMBL" id="CAJNRE010018693">
    <property type="protein sequence ID" value="CAF2173357.1"/>
    <property type="molecule type" value="Genomic_DNA"/>
</dbReference>
<dbReference type="Proteomes" id="UP000663824">
    <property type="component" value="Unassembled WGS sequence"/>
</dbReference>
<accession>A0A816YV63</accession>
<dbReference type="AlphaFoldDB" id="A0A816YV63"/>
<protein>
    <submittedName>
        <fullName evidence="2">Uncharacterized protein</fullName>
    </submittedName>
</protein>
<sequence length="155" mass="17979">MGIFMAYVDLTERYIFVCIICVVYFCQYSQSQSTDNSNAARNKKKLEELEELEEINEDKREKELGTIYSSSKANQFLTYDKCMQRMKCPVNRKEECSEECKTGNTEEEIEEHIELTKGESRNSFSKTPKQKYEPNVVPKKSPSKTKHSSTGKTDL</sequence>
<gene>
    <name evidence="2" type="ORF">MBJ925_LOCUS33939</name>
</gene>
<name>A0A816YV63_9BILA</name>
<organism evidence="2 3">
    <name type="scientific">Rotaria magnacalcarata</name>
    <dbReference type="NCBI Taxonomy" id="392030"/>
    <lineage>
        <taxon>Eukaryota</taxon>
        <taxon>Metazoa</taxon>
        <taxon>Spiralia</taxon>
        <taxon>Gnathifera</taxon>
        <taxon>Rotifera</taxon>
        <taxon>Eurotatoria</taxon>
        <taxon>Bdelloidea</taxon>
        <taxon>Philodinida</taxon>
        <taxon>Philodinidae</taxon>
        <taxon>Rotaria</taxon>
    </lineage>
</organism>
<feature type="region of interest" description="Disordered" evidence="1">
    <location>
        <begin position="99"/>
        <end position="155"/>
    </location>
</feature>
<reference evidence="2" key="1">
    <citation type="submission" date="2021-02" db="EMBL/GenBank/DDBJ databases">
        <authorList>
            <person name="Nowell W R."/>
        </authorList>
    </citation>
    <scope>NUCLEOTIDE SEQUENCE</scope>
</reference>
<comment type="caution">
    <text evidence="2">The sequence shown here is derived from an EMBL/GenBank/DDBJ whole genome shotgun (WGS) entry which is preliminary data.</text>
</comment>
<evidence type="ECO:0000313" key="2">
    <source>
        <dbReference type="EMBL" id="CAF2173357.1"/>
    </source>
</evidence>
<proteinExistence type="predicted"/>
<evidence type="ECO:0000313" key="3">
    <source>
        <dbReference type="Proteomes" id="UP000663824"/>
    </source>
</evidence>
<evidence type="ECO:0000256" key="1">
    <source>
        <dbReference type="SAM" id="MobiDB-lite"/>
    </source>
</evidence>